<evidence type="ECO:0000313" key="3">
    <source>
        <dbReference type="RefSeq" id="XP_065653760.1"/>
    </source>
</evidence>
<protein>
    <submittedName>
        <fullName evidence="2 3">Uncharacterized protein LOC136080699</fullName>
    </submittedName>
</protein>
<name>A0ABM4BX27_HYDVU</name>
<dbReference type="RefSeq" id="XP_065653760.1">
    <property type="nucleotide sequence ID" value="XM_065797688.1"/>
</dbReference>
<evidence type="ECO:0000313" key="2">
    <source>
        <dbReference type="RefSeq" id="XP_065653759.1"/>
    </source>
</evidence>
<evidence type="ECO:0000313" key="1">
    <source>
        <dbReference type="Proteomes" id="UP001652625"/>
    </source>
</evidence>
<keyword evidence="1" id="KW-1185">Reference proteome</keyword>
<proteinExistence type="predicted"/>
<accession>A0ABM4BX27</accession>
<gene>
    <name evidence="2 3" type="primary">LOC136080699</name>
</gene>
<sequence length="269" mass="31603">MMNLKIYPTYNITSIAYIEFEVFLPLFLSILTYNVGQHFVRTNTNQLKFSFNESLNKLEIFNYSLIAFFNDSTCPISGLFTLEVPLKISFQVDSQNCITLTKTFQKDVECFNIPKLSIFPNILKDSYGCGIYWDAGKQHIYVCMNQYMQSTKAACYYSNNDGLLWSELDIIIGSVLGHHSVTKEFYAIHRNRKTYMMFHGIYKKWFAVSNQDYDNNASKFINSVWRKNLESESEQIYTFGLNQWLGNSQGLFFRKLGNDSWIQRVRWKR</sequence>
<organism evidence="1 3">
    <name type="scientific">Hydra vulgaris</name>
    <name type="common">Hydra</name>
    <name type="synonym">Hydra attenuata</name>
    <dbReference type="NCBI Taxonomy" id="6087"/>
    <lineage>
        <taxon>Eukaryota</taxon>
        <taxon>Metazoa</taxon>
        <taxon>Cnidaria</taxon>
        <taxon>Hydrozoa</taxon>
        <taxon>Hydroidolina</taxon>
        <taxon>Anthoathecata</taxon>
        <taxon>Aplanulata</taxon>
        <taxon>Hydridae</taxon>
        <taxon>Hydra</taxon>
    </lineage>
</organism>
<reference evidence="2 3" key="1">
    <citation type="submission" date="2025-05" db="UniProtKB">
        <authorList>
            <consortium name="RefSeq"/>
        </authorList>
    </citation>
    <scope>IDENTIFICATION</scope>
</reference>
<dbReference type="GeneID" id="136080699"/>
<dbReference type="Proteomes" id="UP001652625">
    <property type="component" value="Chromosome 05"/>
</dbReference>
<dbReference type="RefSeq" id="XP_065653759.1">
    <property type="nucleotide sequence ID" value="XM_065797687.1"/>
</dbReference>